<dbReference type="InterPro" id="IPR026255">
    <property type="entry name" value="NADP_transhyd_a"/>
</dbReference>
<feature type="region of interest" description="Disordered" evidence="14">
    <location>
        <begin position="1"/>
        <end position="32"/>
    </location>
</feature>
<dbReference type="InterPro" id="IPR007886">
    <property type="entry name" value="AlaDH/PNT_N"/>
</dbReference>
<dbReference type="SUPFAM" id="SSF52283">
    <property type="entry name" value="Formate/glycerate dehydrogenase catalytic domain-like"/>
    <property type="match status" value="1"/>
</dbReference>
<dbReference type="InterPro" id="IPR036291">
    <property type="entry name" value="NAD(P)-bd_dom_sf"/>
</dbReference>
<comment type="function">
    <text evidence="1">The transhydrogenation between NADH and NADP is coupled to respiration and ATP hydrolysis and functions as a proton pump across the membrane.</text>
</comment>
<comment type="subcellular location">
    <subcellularLocation>
        <location evidence="2">Cell inner membrane</location>
        <topology evidence="2">Multi-pass membrane protein</topology>
    </subcellularLocation>
</comment>
<dbReference type="CDD" id="cd05304">
    <property type="entry name" value="Rubrum_tdh"/>
    <property type="match status" value="1"/>
</dbReference>
<evidence type="ECO:0000256" key="8">
    <source>
        <dbReference type="ARBA" id="ARBA00022857"/>
    </source>
</evidence>
<dbReference type="NCBIfam" id="TIGR00561">
    <property type="entry name" value="pntA"/>
    <property type="match status" value="1"/>
</dbReference>
<evidence type="ECO:0000256" key="2">
    <source>
        <dbReference type="ARBA" id="ARBA00004429"/>
    </source>
</evidence>
<dbReference type="EC" id="7.1.1.1" evidence="3"/>
<organism evidence="18 19">
    <name type="scientific">Comamonas terrae</name>
    <dbReference type="NCBI Taxonomy" id="673548"/>
    <lineage>
        <taxon>Bacteria</taxon>
        <taxon>Pseudomonadati</taxon>
        <taxon>Pseudomonadota</taxon>
        <taxon>Betaproteobacteria</taxon>
        <taxon>Burkholderiales</taxon>
        <taxon>Comamonadaceae</taxon>
        <taxon>Comamonas</taxon>
    </lineage>
</organism>
<evidence type="ECO:0000256" key="5">
    <source>
        <dbReference type="ARBA" id="ARBA00022519"/>
    </source>
</evidence>
<dbReference type="Pfam" id="PF01262">
    <property type="entry name" value="AlaDh_PNT_C"/>
    <property type="match status" value="1"/>
</dbReference>
<keyword evidence="9" id="KW-1278">Translocase</keyword>
<dbReference type="Pfam" id="PF12769">
    <property type="entry name" value="PNTB_4TM"/>
    <property type="match status" value="1"/>
</dbReference>
<keyword evidence="6 15" id="KW-0812">Transmembrane</keyword>
<evidence type="ECO:0000256" key="1">
    <source>
        <dbReference type="ARBA" id="ARBA00003943"/>
    </source>
</evidence>
<evidence type="ECO:0000256" key="11">
    <source>
        <dbReference type="ARBA" id="ARBA00023027"/>
    </source>
</evidence>
<dbReference type="Gene3D" id="3.40.50.720">
    <property type="entry name" value="NAD(P)-binding Rossmann-like Domain"/>
    <property type="match status" value="2"/>
</dbReference>
<dbReference type="SMART" id="SM01003">
    <property type="entry name" value="AlaDh_PNT_N"/>
    <property type="match status" value="1"/>
</dbReference>
<name>A0ABW5UIC4_9BURK</name>
<evidence type="ECO:0000256" key="14">
    <source>
        <dbReference type="SAM" id="MobiDB-lite"/>
    </source>
</evidence>
<evidence type="ECO:0000259" key="16">
    <source>
        <dbReference type="SMART" id="SM01002"/>
    </source>
</evidence>
<keyword evidence="12 15" id="KW-0472">Membrane</keyword>
<evidence type="ECO:0000256" key="4">
    <source>
        <dbReference type="ARBA" id="ARBA00022475"/>
    </source>
</evidence>
<keyword evidence="19" id="KW-1185">Reference proteome</keyword>
<dbReference type="PANTHER" id="PTHR10160">
    <property type="entry name" value="NAD(P) TRANSHYDROGENASE"/>
    <property type="match status" value="1"/>
</dbReference>
<evidence type="ECO:0000256" key="6">
    <source>
        <dbReference type="ARBA" id="ARBA00022692"/>
    </source>
</evidence>
<reference evidence="19" key="1">
    <citation type="journal article" date="2019" name="Int. J. Syst. Evol. Microbiol.">
        <title>The Global Catalogue of Microorganisms (GCM) 10K type strain sequencing project: providing services to taxonomists for standard genome sequencing and annotation.</title>
        <authorList>
            <consortium name="The Broad Institute Genomics Platform"/>
            <consortium name="The Broad Institute Genome Sequencing Center for Infectious Disease"/>
            <person name="Wu L."/>
            <person name="Ma J."/>
        </authorList>
    </citation>
    <scope>NUCLEOTIDE SEQUENCE [LARGE SCALE GENOMIC DNA]</scope>
    <source>
        <strain evidence="19">TISTR 1906</strain>
    </source>
</reference>
<evidence type="ECO:0000256" key="9">
    <source>
        <dbReference type="ARBA" id="ARBA00022967"/>
    </source>
</evidence>
<dbReference type="Proteomes" id="UP001597463">
    <property type="component" value="Unassembled WGS sequence"/>
</dbReference>
<dbReference type="PIRSF" id="PIRSF000203">
    <property type="entry name" value="NADP_transhydrogenase_alpha"/>
    <property type="match status" value="1"/>
</dbReference>
<evidence type="ECO:0000256" key="12">
    <source>
        <dbReference type="ARBA" id="ARBA00023136"/>
    </source>
</evidence>
<feature type="compositionally biased region" description="Polar residues" evidence="14">
    <location>
        <begin position="1"/>
        <end position="19"/>
    </location>
</feature>
<feature type="region of interest" description="Disordered" evidence="14">
    <location>
        <begin position="402"/>
        <end position="426"/>
    </location>
</feature>
<evidence type="ECO:0000256" key="7">
    <source>
        <dbReference type="ARBA" id="ARBA00022741"/>
    </source>
</evidence>
<protein>
    <recommendedName>
        <fullName evidence="3">proton-translocating NAD(P)(+) transhydrogenase</fullName>
        <ecNumber evidence="3">7.1.1.1</ecNumber>
    </recommendedName>
</protein>
<dbReference type="EMBL" id="JBHUMV010000002">
    <property type="protein sequence ID" value="MFD2753387.1"/>
    <property type="molecule type" value="Genomic_DNA"/>
</dbReference>
<dbReference type="InterPro" id="IPR024605">
    <property type="entry name" value="NADP_transhyd_a_C"/>
</dbReference>
<evidence type="ECO:0000259" key="17">
    <source>
        <dbReference type="SMART" id="SM01003"/>
    </source>
</evidence>
<feature type="transmembrane region" description="Helical" evidence="15">
    <location>
        <begin position="435"/>
        <end position="455"/>
    </location>
</feature>
<keyword evidence="10 15" id="KW-1133">Transmembrane helix</keyword>
<keyword evidence="7" id="KW-0547">Nucleotide-binding</keyword>
<dbReference type="SUPFAM" id="SSF51735">
    <property type="entry name" value="NAD(P)-binding Rossmann-fold domains"/>
    <property type="match status" value="1"/>
</dbReference>
<evidence type="ECO:0000256" key="13">
    <source>
        <dbReference type="ARBA" id="ARBA00048202"/>
    </source>
</evidence>
<dbReference type="RefSeq" id="WP_281178763.1">
    <property type="nucleotide sequence ID" value="NZ_BCNT01000004.1"/>
</dbReference>
<sequence length="555" mass="57722">MQTSPSPTPQSAGTPQPSDAQRGDAQRIGVPKETFPLEKRVATVPDVVEKLVKLGFQVAVESGAGEAANFSDDAYRAAGAEILPDAASLWAASDIVLKVRPPSEAEVALMREGGTLIDFIWPAQNPTLMHQLAAKKATVLAIDCLPRTLSRAQKMDALTSTAGVSGYRAVIEAANAFGRYFNGQITAAGKVPPAKVFVAGAGVAGLAAIGTAANLGAIVRANDTRAEVADQVKSLGGEFVKVDYEEDGSGGGGYAKVMSEGFQAAQRQMYAQQAKDADIIITTALIPGKPAPKLITAEMVQSMKPGSVIVDMAAEQGGNCELTVPGEAVVRHGVTIIGYTDLASRLAKQSSTLYATNLLRLIEELCKAKDGVAVVNMEDDAIRGLTVIKDGEITWPAPPLKQAPAPAPKAAAAPVEQKKSGHGHGAGAPMPVKSLVIVFAVAAVLFALIGAYAPAAFLGHFTVFVLACFIGYMVVWNVTPALHTPLMSVTNAISSIIAIGALVQIAPPEMGGVAGTNGRPDSLIMWLAFAALVLTAVNMFGGFAVTRRMLAMFRK</sequence>
<evidence type="ECO:0000256" key="10">
    <source>
        <dbReference type="ARBA" id="ARBA00022989"/>
    </source>
</evidence>
<feature type="transmembrane region" description="Helical" evidence="15">
    <location>
        <begin position="523"/>
        <end position="545"/>
    </location>
</feature>
<comment type="caution">
    <text evidence="18">The sequence shown here is derived from an EMBL/GenBank/DDBJ whole genome shotgun (WGS) entry which is preliminary data.</text>
</comment>
<evidence type="ECO:0000313" key="19">
    <source>
        <dbReference type="Proteomes" id="UP001597463"/>
    </source>
</evidence>
<evidence type="ECO:0000256" key="15">
    <source>
        <dbReference type="SAM" id="Phobius"/>
    </source>
</evidence>
<dbReference type="InterPro" id="IPR007698">
    <property type="entry name" value="AlaDH/PNT_NAD(H)-bd"/>
</dbReference>
<keyword evidence="4" id="KW-1003">Cell membrane</keyword>
<evidence type="ECO:0000256" key="3">
    <source>
        <dbReference type="ARBA" id="ARBA00012943"/>
    </source>
</evidence>
<feature type="domain" description="Alanine dehydrogenase/pyridine nucleotide transhydrogenase NAD(H)-binding" evidence="16">
    <location>
        <begin position="174"/>
        <end position="338"/>
    </location>
</feature>
<feature type="domain" description="Alanine dehydrogenase/pyridine nucleotide transhydrogenase N-terminal" evidence="17">
    <location>
        <begin position="29"/>
        <end position="165"/>
    </location>
</feature>
<dbReference type="SMART" id="SM01002">
    <property type="entry name" value="AlaDh_PNT_C"/>
    <property type="match status" value="1"/>
</dbReference>
<keyword evidence="11" id="KW-0520">NAD</keyword>
<comment type="catalytic activity">
    <reaction evidence="13">
        <text>NAD(+) + NADPH + H(+)(in) = NADH + NADP(+) + H(+)(out)</text>
        <dbReference type="Rhea" id="RHEA:47992"/>
        <dbReference type="ChEBI" id="CHEBI:15378"/>
        <dbReference type="ChEBI" id="CHEBI:57540"/>
        <dbReference type="ChEBI" id="CHEBI:57783"/>
        <dbReference type="ChEBI" id="CHEBI:57945"/>
        <dbReference type="ChEBI" id="CHEBI:58349"/>
        <dbReference type="EC" id="7.1.1.1"/>
    </reaction>
</comment>
<keyword evidence="8" id="KW-0521">NADP</keyword>
<keyword evidence="5" id="KW-0997">Cell inner membrane</keyword>
<proteinExistence type="predicted"/>
<feature type="transmembrane region" description="Helical" evidence="15">
    <location>
        <begin position="461"/>
        <end position="479"/>
    </location>
</feature>
<evidence type="ECO:0000313" key="18">
    <source>
        <dbReference type="EMBL" id="MFD2753387.1"/>
    </source>
</evidence>
<feature type="transmembrane region" description="Helical" evidence="15">
    <location>
        <begin position="486"/>
        <end position="503"/>
    </location>
</feature>
<dbReference type="NCBIfam" id="NF006942">
    <property type="entry name" value="PRK09424.1"/>
    <property type="match status" value="1"/>
</dbReference>
<gene>
    <name evidence="18" type="ORF">ACFSW6_04775</name>
</gene>
<dbReference type="Pfam" id="PF05222">
    <property type="entry name" value="AlaDh_PNT_N"/>
    <property type="match status" value="1"/>
</dbReference>
<accession>A0ABW5UIC4</accession>
<dbReference type="PANTHER" id="PTHR10160:SF19">
    <property type="entry name" value="PROTON-TRANSLOCATING NAD(P)(+) TRANSHYDROGENASE"/>
    <property type="match status" value="1"/>
</dbReference>